<keyword evidence="3" id="KW-1185">Reference proteome</keyword>
<evidence type="ECO:0000313" key="2">
    <source>
        <dbReference type="EMBL" id="RXN24139.1"/>
    </source>
</evidence>
<evidence type="ECO:0000256" key="1">
    <source>
        <dbReference type="SAM" id="MobiDB-lite"/>
    </source>
</evidence>
<dbReference type="STRING" id="84645.A0A498MRB1"/>
<keyword evidence="2" id="KW-0695">RNA-directed DNA polymerase</keyword>
<dbReference type="Proteomes" id="UP000290572">
    <property type="component" value="Unassembled WGS sequence"/>
</dbReference>
<protein>
    <submittedName>
        <fullName evidence="2">Reverse transcriptase</fullName>
    </submittedName>
</protein>
<keyword evidence="2" id="KW-0808">Transferase</keyword>
<accession>A0A498MRB1</accession>
<organism evidence="2 3">
    <name type="scientific">Labeo rohita</name>
    <name type="common">Indian major carp</name>
    <name type="synonym">Cyprinus rohita</name>
    <dbReference type="NCBI Taxonomy" id="84645"/>
    <lineage>
        <taxon>Eukaryota</taxon>
        <taxon>Metazoa</taxon>
        <taxon>Chordata</taxon>
        <taxon>Craniata</taxon>
        <taxon>Vertebrata</taxon>
        <taxon>Euteleostomi</taxon>
        <taxon>Actinopterygii</taxon>
        <taxon>Neopterygii</taxon>
        <taxon>Teleostei</taxon>
        <taxon>Ostariophysi</taxon>
        <taxon>Cypriniformes</taxon>
        <taxon>Cyprinidae</taxon>
        <taxon>Labeoninae</taxon>
        <taxon>Labeonini</taxon>
        <taxon>Labeo</taxon>
    </lineage>
</organism>
<proteinExistence type="predicted"/>
<feature type="region of interest" description="Disordered" evidence="1">
    <location>
        <begin position="28"/>
        <end position="75"/>
    </location>
</feature>
<keyword evidence="2" id="KW-0548">Nucleotidyltransferase</keyword>
<gene>
    <name evidence="2" type="ORF">ROHU_022349</name>
</gene>
<comment type="caution">
    <text evidence="2">The sequence shown here is derived from an EMBL/GenBank/DDBJ whole genome shotgun (WGS) entry which is preliminary data.</text>
</comment>
<name>A0A498MRB1_LABRO</name>
<dbReference type="GO" id="GO:0003964">
    <property type="term" value="F:RNA-directed DNA polymerase activity"/>
    <property type="evidence" value="ECO:0007669"/>
    <property type="project" value="UniProtKB-KW"/>
</dbReference>
<sequence>MRVTCMCGKSCKNLKGLKIHQTKMGCMRREQAEQRTEAVQSMAPGETEEEQDPESTHSVQNFQAQRAPPNNPSEHRRVLWPAAHKETEWRQFDEDVDGALEASSKGSVDQQLQTMCTFIICIGAERFGIKQPKAKTIARPNRRENKITALRRDLKSLKQRFKKASKEEKPALAELRDIFRKKLISLRRAEWHRRKGRERARKRTAFVANPFGFTKKLLGQKRSGTLMCTEDDISRHLSETYSNRLREEDLGPCRELISPPLPSSQFNTKEPTLAEVKGELRTNSAST</sequence>
<feature type="region of interest" description="Disordered" evidence="1">
    <location>
        <begin position="252"/>
        <end position="287"/>
    </location>
</feature>
<dbReference type="EMBL" id="QBIY01012550">
    <property type="protein sequence ID" value="RXN24139.1"/>
    <property type="molecule type" value="Genomic_DNA"/>
</dbReference>
<evidence type="ECO:0000313" key="3">
    <source>
        <dbReference type="Proteomes" id="UP000290572"/>
    </source>
</evidence>
<dbReference type="AlphaFoldDB" id="A0A498MRB1"/>
<reference evidence="2 3" key="1">
    <citation type="submission" date="2018-03" db="EMBL/GenBank/DDBJ databases">
        <title>Draft genome sequence of Rohu Carp (Labeo rohita).</title>
        <authorList>
            <person name="Das P."/>
            <person name="Kushwaha B."/>
            <person name="Joshi C.G."/>
            <person name="Kumar D."/>
            <person name="Nagpure N.S."/>
            <person name="Sahoo L."/>
            <person name="Das S.P."/>
            <person name="Bit A."/>
            <person name="Patnaik S."/>
            <person name="Meher P.K."/>
            <person name="Jayasankar P."/>
            <person name="Koringa P.G."/>
            <person name="Patel N.V."/>
            <person name="Hinsu A.T."/>
            <person name="Kumar R."/>
            <person name="Pandey M."/>
            <person name="Agarwal S."/>
            <person name="Srivastava S."/>
            <person name="Singh M."/>
            <person name="Iquebal M.A."/>
            <person name="Jaiswal S."/>
            <person name="Angadi U.B."/>
            <person name="Kumar N."/>
            <person name="Raza M."/>
            <person name="Shah T.M."/>
            <person name="Rai A."/>
            <person name="Jena J.K."/>
        </authorList>
    </citation>
    <scope>NUCLEOTIDE SEQUENCE [LARGE SCALE GENOMIC DNA]</scope>
    <source>
        <strain evidence="2">DASCIFA01</strain>
        <tissue evidence="2">Testis</tissue>
    </source>
</reference>